<feature type="non-terminal residue" evidence="1">
    <location>
        <position position="1"/>
    </location>
</feature>
<reference evidence="1" key="1">
    <citation type="journal article" date="2014" name="Front. Microbiol.">
        <title>High frequency of phylogenetically diverse reductive dehalogenase-homologous genes in deep subseafloor sedimentary metagenomes.</title>
        <authorList>
            <person name="Kawai M."/>
            <person name="Futagami T."/>
            <person name="Toyoda A."/>
            <person name="Takaki Y."/>
            <person name="Nishi S."/>
            <person name="Hori S."/>
            <person name="Arai W."/>
            <person name="Tsubouchi T."/>
            <person name="Morono Y."/>
            <person name="Uchiyama I."/>
            <person name="Ito T."/>
            <person name="Fujiyama A."/>
            <person name="Inagaki F."/>
            <person name="Takami H."/>
        </authorList>
    </citation>
    <scope>NUCLEOTIDE SEQUENCE</scope>
    <source>
        <strain evidence="1">Expedition CK06-06</strain>
    </source>
</reference>
<evidence type="ECO:0000313" key="1">
    <source>
        <dbReference type="EMBL" id="GAH34236.1"/>
    </source>
</evidence>
<dbReference type="PANTHER" id="PTHR46018">
    <property type="entry name" value="ZINC PHOSPHODIESTERASE ELAC PROTEIN 1"/>
    <property type="match status" value="1"/>
</dbReference>
<dbReference type="GO" id="GO:0042781">
    <property type="term" value="F:3'-tRNA processing endoribonuclease activity"/>
    <property type="evidence" value="ECO:0007669"/>
    <property type="project" value="TreeGrafter"/>
</dbReference>
<dbReference type="EMBL" id="BARU01007918">
    <property type="protein sequence ID" value="GAH34236.1"/>
    <property type="molecule type" value="Genomic_DNA"/>
</dbReference>
<proteinExistence type="predicted"/>
<dbReference type="Gene3D" id="3.60.15.10">
    <property type="entry name" value="Ribonuclease Z/Hydroxyacylglutathione hydrolase-like"/>
    <property type="match status" value="1"/>
</dbReference>
<organism evidence="1">
    <name type="scientific">marine sediment metagenome</name>
    <dbReference type="NCBI Taxonomy" id="412755"/>
    <lineage>
        <taxon>unclassified sequences</taxon>
        <taxon>metagenomes</taxon>
        <taxon>ecological metagenomes</taxon>
    </lineage>
</organism>
<name>X1ELI8_9ZZZZ</name>
<dbReference type="AlphaFoldDB" id="X1ELI8"/>
<comment type="caution">
    <text evidence="1">The sequence shown here is derived from an EMBL/GenBank/DDBJ whole genome shotgun (WGS) entry which is preliminary data.</text>
</comment>
<dbReference type="PANTHER" id="PTHR46018:SF2">
    <property type="entry name" value="ZINC PHOSPHODIESTERASE ELAC PROTEIN 1"/>
    <property type="match status" value="1"/>
</dbReference>
<gene>
    <name evidence="1" type="ORF">S03H2_15560</name>
</gene>
<protein>
    <submittedName>
        <fullName evidence="1">Uncharacterized protein</fullName>
    </submittedName>
</protein>
<dbReference type="SUPFAM" id="SSF56281">
    <property type="entry name" value="Metallo-hydrolase/oxidoreductase"/>
    <property type="match status" value="1"/>
</dbReference>
<dbReference type="InterPro" id="IPR036866">
    <property type="entry name" value="RibonucZ/Hydroxyglut_hydro"/>
</dbReference>
<accession>X1ELI8</accession>
<sequence>AEGKSIVIVGDTTVCESLMTLAEGADLLVHECTFPTEWCEKRGWGKWHTPPKELGRWAKERGVKQLVLKHYAVQPGVEIEPMVEEVRSTFGDAGLIVGEDLLTIDV</sequence>